<gene>
    <name evidence="5" type="ORF">Dda_4288</name>
</gene>
<feature type="domain" description="SH3" evidence="4">
    <location>
        <begin position="122"/>
        <end position="183"/>
    </location>
</feature>
<dbReference type="PROSITE" id="PS50002">
    <property type="entry name" value="SH3"/>
    <property type="match status" value="1"/>
</dbReference>
<dbReference type="SUPFAM" id="SSF50044">
    <property type="entry name" value="SH3-domain"/>
    <property type="match status" value="1"/>
</dbReference>
<dbReference type="InterPro" id="IPR036028">
    <property type="entry name" value="SH3-like_dom_sf"/>
</dbReference>
<comment type="caution">
    <text evidence="5">The sequence shown here is derived from an EMBL/GenBank/DDBJ whole genome shotgun (WGS) entry which is preliminary data.</text>
</comment>
<evidence type="ECO:0000313" key="5">
    <source>
        <dbReference type="EMBL" id="KAJ6261618.1"/>
    </source>
</evidence>
<evidence type="ECO:0000256" key="3">
    <source>
        <dbReference type="SAM" id="MobiDB-lite"/>
    </source>
</evidence>
<dbReference type="PANTHER" id="PTHR45929:SF3">
    <property type="entry name" value="JAK PATHWAY SIGNAL TRANSDUCTION ADAPTOR MOLECULE"/>
    <property type="match status" value="1"/>
</dbReference>
<protein>
    <recommendedName>
        <fullName evidence="4">SH3 domain-containing protein</fullName>
    </recommendedName>
</protein>
<proteinExistence type="predicted"/>
<dbReference type="InterPro" id="IPR001452">
    <property type="entry name" value="SH3_domain"/>
</dbReference>
<dbReference type="GO" id="GO:0033565">
    <property type="term" value="C:ESCRT-0 complex"/>
    <property type="evidence" value="ECO:0007669"/>
    <property type="project" value="TreeGrafter"/>
</dbReference>
<evidence type="ECO:0000259" key="4">
    <source>
        <dbReference type="PROSITE" id="PS50002"/>
    </source>
</evidence>
<feature type="region of interest" description="Disordered" evidence="3">
    <location>
        <begin position="74"/>
        <end position="121"/>
    </location>
</feature>
<dbReference type="Proteomes" id="UP001221413">
    <property type="component" value="Unassembled WGS sequence"/>
</dbReference>
<evidence type="ECO:0000256" key="2">
    <source>
        <dbReference type="PROSITE-ProRule" id="PRU00192"/>
    </source>
</evidence>
<reference evidence="5" key="1">
    <citation type="submission" date="2023-01" db="EMBL/GenBank/DDBJ databases">
        <title>The chitinases involved in constricting ring structure development in the nematode-trapping fungus Drechslerella dactyloides.</title>
        <authorList>
            <person name="Wang R."/>
            <person name="Zhang L."/>
            <person name="Tang P."/>
            <person name="Li S."/>
            <person name="Liang L."/>
        </authorList>
    </citation>
    <scope>NUCLEOTIDE SEQUENCE</scope>
    <source>
        <strain evidence="5">YMF1.00031</strain>
    </source>
</reference>
<evidence type="ECO:0000313" key="6">
    <source>
        <dbReference type="Proteomes" id="UP001221413"/>
    </source>
</evidence>
<feature type="compositionally biased region" description="Basic residues" evidence="3">
    <location>
        <begin position="84"/>
        <end position="98"/>
    </location>
</feature>
<evidence type="ECO:0000256" key="1">
    <source>
        <dbReference type="ARBA" id="ARBA00022443"/>
    </source>
</evidence>
<dbReference type="SMART" id="SM00326">
    <property type="entry name" value="SH3"/>
    <property type="match status" value="1"/>
</dbReference>
<keyword evidence="1 2" id="KW-0728">SH3 domain</keyword>
<dbReference type="Gene3D" id="2.30.30.40">
    <property type="entry name" value="SH3 Domains"/>
    <property type="match status" value="1"/>
</dbReference>
<name>A0AAD6IZG7_DREDA</name>
<accession>A0AAD6IZG7</accession>
<dbReference type="Pfam" id="PF00018">
    <property type="entry name" value="SH3_1"/>
    <property type="match status" value="1"/>
</dbReference>
<feature type="compositionally biased region" description="Low complexity" evidence="3">
    <location>
        <begin position="99"/>
        <end position="117"/>
    </location>
</feature>
<dbReference type="GO" id="GO:0043328">
    <property type="term" value="P:protein transport to vacuole involved in ubiquitin-dependent protein catabolic process via the multivesicular body sorting pathway"/>
    <property type="evidence" value="ECO:0007669"/>
    <property type="project" value="TreeGrafter"/>
</dbReference>
<organism evidence="5 6">
    <name type="scientific">Drechslerella dactyloides</name>
    <name type="common">Nematode-trapping fungus</name>
    <name type="synonym">Arthrobotrys dactyloides</name>
    <dbReference type="NCBI Taxonomy" id="74499"/>
    <lineage>
        <taxon>Eukaryota</taxon>
        <taxon>Fungi</taxon>
        <taxon>Dikarya</taxon>
        <taxon>Ascomycota</taxon>
        <taxon>Pezizomycotina</taxon>
        <taxon>Orbiliomycetes</taxon>
        <taxon>Orbiliales</taxon>
        <taxon>Orbiliaceae</taxon>
        <taxon>Drechslerella</taxon>
    </lineage>
</organism>
<dbReference type="InterPro" id="IPR050670">
    <property type="entry name" value="STAM"/>
</dbReference>
<dbReference type="PANTHER" id="PTHR45929">
    <property type="entry name" value="JAK PATHWAY SIGNAL TRANSDUCTION ADAPTOR MOLECULE"/>
    <property type="match status" value="1"/>
</dbReference>
<dbReference type="AlphaFoldDB" id="A0AAD6IZG7"/>
<keyword evidence="6" id="KW-1185">Reference proteome</keyword>
<sequence length="471" mass="53890">MSLPSRLPRRTPLRPCARSLQAISAPRLRPLWTPLPTPVGFSIEVSVQISVHQQLENTDNISFSFQISPIRIPLSSSSHDERRHNRHSRHNRHNRHSRSSFSSSSSSSSASSDDLSSLTITPPPQFVSPIYEFEKGERGDLAISFGDVIEVKRYVDKNWYKGINLTTRKKGIFPVAYVKEVEISSTKAIEPLSGRKRAASHSRIHDKKVVEMPKETERKGSFFYPTDTVIVRDRGNRTTRTGYHEIDQDVILIRPRDTINHEPARVVDPTVERDVVTIDRHSGRRHVEEDITIIKPHRAIKPPVVEEEKLVIPIRRKEISLRDLPLYANKTPEVDIERIHAHSRARNRSRDRAFVVEDPKRIVIERPREIEEAGSVITRRSRSQGGSIKQIRLQDLDYNSYRGGKKDYKVVPPPKTITYNEHGVPVFVDTKTFAPAPAMTPPPRPLYRRPALEPAPVSVLPAQRSHRVYQY</sequence>
<dbReference type="EMBL" id="JAQGDS010000004">
    <property type="protein sequence ID" value="KAJ6261618.1"/>
    <property type="molecule type" value="Genomic_DNA"/>
</dbReference>